<dbReference type="GO" id="GO:0005524">
    <property type="term" value="F:ATP binding"/>
    <property type="evidence" value="ECO:0007669"/>
    <property type="project" value="UniProtKB-KW"/>
</dbReference>
<evidence type="ECO:0000256" key="9">
    <source>
        <dbReference type="ARBA" id="ARBA00022840"/>
    </source>
</evidence>
<dbReference type="InterPro" id="IPR038318">
    <property type="entry name" value="KdpD_sf"/>
</dbReference>
<dbReference type="RefSeq" id="WP_053237448.1">
    <property type="nucleotide sequence ID" value="NZ_CP011125.1"/>
</dbReference>
<dbReference type="STRING" id="927083.DB32_007637"/>
<dbReference type="Proteomes" id="UP000034883">
    <property type="component" value="Chromosome"/>
</dbReference>
<dbReference type="PANTHER" id="PTHR43547">
    <property type="entry name" value="TWO-COMPONENT HISTIDINE KINASE"/>
    <property type="match status" value="1"/>
</dbReference>
<dbReference type="InterPro" id="IPR036890">
    <property type="entry name" value="HATPase_C_sf"/>
</dbReference>
<organism evidence="17 18">
    <name type="scientific">Sandaracinus amylolyticus</name>
    <dbReference type="NCBI Taxonomy" id="927083"/>
    <lineage>
        <taxon>Bacteria</taxon>
        <taxon>Pseudomonadati</taxon>
        <taxon>Myxococcota</taxon>
        <taxon>Polyangia</taxon>
        <taxon>Polyangiales</taxon>
        <taxon>Sandaracinaceae</taxon>
        <taxon>Sandaracinus</taxon>
    </lineage>
</organism>
<keyword evidence="8" id="KW-0418">Kinase</keyword>
<dbReference type="CDD" id="cd00082">
    <property type="entry name" value="HisKA"/>
    <property type="match status" value="1"/>
</dbReference>
<accession>A0A0F6YNI6</accession>
<evidence type="ECO:0000259" key="15">
    <source>
        <dbReference type="PROSITE" id="PS50109"/>
    </source>
</evidence>
<dbReference type="EMBL" id="CP011125">
    <property type="protein sequence ID" value="AKF10488.1"/>
    <property type="molecule type" value="Genomic_DNA"/>
</dbReference>
<dbReference type="Gene3D" id="3.40.50.2300">
    <property type="match status" value="1"/>
</dbReference>
<dbReference type="SUPFAM" id="SSF47384">
    <property type="entry name" value="Homodimeric domain of signal transducing histidine kinase"/>
    <property type="match status" value="1"/>
</dbReference>
<evidence type="ECO:0000313" key="18">
    <source>
        <dbReference type="Proteomes" id="UP000034883"/>
    </source>
</evidence>
<keyword evidence="6 14" id="KW-0812">Transmembrane</keyword>
<dbReference type="InterPro" id="IPR003661">
    <property type="entry name" value="HisK_dim/P_dom"/>
</dbReference>
<dbReference type="InterPro" id="IPR005467">
    <property type="entry name" value="His_kinase_dom"/>
</dbReference>
<dbReference type="GO" id="GO:0008168">
    <property type="term" value="F:methyltransferase activity"/>
    <property type="evidence" value="ECO:0007669"/>
    <property type="project" value="UniProtKB-KW"/>
</dbReference>
<dbReference type="InterPro" id="IPR036097">
    <property type="entry name" value="HisK_dim/P_sf"/>
</dbReference>
<evidence type="ECO:0000256" key="8">
    <source>
        <dbReference type="ARBA" id="ARBA00022777"/>
    </source>
</evidence>
<dbReference type="Pfam" id="PF00512">
    <property type="entry name" value="HisKA"/>
    <property type="match status" value="1"/>
</dbReference>
<keyword evidence="12 14" id="KW-0472">Membrane</keyword>
<evidence type="ECO:0000256" key="5">
    <source>
        <dbReference type="ARBA" id="ARBA00022679"/>
    </source>
</evidence>
<evidence type="ECO:0000256" key="4">
    <source>
        <dbReference type="ARBA" id="ARBA00022553"/>
    </source>
</evidence>
<dbReference type="InterPro" id="IPR011006">
    <property type="entry name" value="CheY-like_superfamily"/>
</dbReference>
<evidence type="ECO:0000256" key="6">
    <source>
        <dbReference type="ARBA" id="ARBA00022692"/>
    </source>
</evidence>
<dbReference type="InterPro" id="IPR025201">
    <property type="entry name" value="KdpD_TM"/>
</dbReference>
<sequence>MRTNARARRALRALAIASVATLVVALLHVWLRPWLGSTASLMLFLLAVYVSASVAGMLGGSIAAVLGVLVGSVFFMGRPGELGPLASGDQVRVVFFLAVAIAMSATSELLLRTRRRLQREVDARSDALAEREKLLLRERDARANAESMARLRDEFVGTVSHELRTPVNAILGFAVLLRQRASVDPKIVRGLEVIERNARAQARLIDDMLDLGRILGGKMALVPERLDLRVPIRDALESVRMSARAKHLVLEIDLGEEAVPVMGDAGRLQQVAWNLLSNALKFTPSGGRVRVALRREDERAVLDVIDTGEGIDPAFLPHVFDRFRQQDASSTRVHGGMGIGLAITRQLIELHGGRVRAESAGRGRGARFEVSLPIAEPGAQPHAEEAMPTRPSAVTPVPLAHGLLEGARVLLVEDDPDSREAVREGLRSSGAMVDAADAAEPALALLDRGRYDVLVSDIGMPGHDGWWLMREVRRAAAQYSRIPAIAISGFVREEDARASSEAGFDRHVGKPLDPIELAREIARMIGRPSDVTSAPS</sequence>
<protein>
    <recommendedName>
        <fullName evidence="3">histidine kinase</fullName>
        <ecNumber evidence="3">2.7.13.3</ecNumber>
    </recommendedName>
</protein>
<evidence type="ECO:0000256" key="7">
    <source>
        <dbReference type="ARBA" id="ARBA00022741"/>
    </source>
</evidence>
<dbReference type="EC" id="2.7.13.3" evidence="3"/>
<keyword evidence="4 13" id="KW-0597">Phosphoprotein</keyword>
<evidence type="ECO:0000256" key="2">
    <source>
        <dbReference type="ARBA" id="ARBA00004141"/>
    </source>
</evidence>
<feature type="transmembrane region" description="Helical" evidence="14">
    <location>
        <begin position="91"/>
        <end position="111"/>
    </location>
</feature>
<dbReference type="Gene3D" id="1.20.120.620">
    <property type="entry name" value="Backbone structure of the membrane domain of e. Coli histidine kinase receptor kdpd"/>
    <property type="match status" value="1"/>
</dbReference>
<feature type="domain" description="Histidine kinase" evidence="15">
    <location>
        <begin position="158"/>
        <end position="376"/>
    </location>
</feature>
<dbReference type="FunFam" id="3.30.565.10:FF:000006">
    <property type="entry name" value="Sensor histidine kinase WalK"/>
    <property type="match status" value="1"/>
</dbReference>
<dbReference type="CDD" id="cd16922">
    <property type="entry name" value="HATPase_EvgS-ArcB-TorS-like"/>
    <property type="match status" value="1"/>
</dbReference>
<dbReference type="SUPFAM" id="SSF52172">
    <property type="entry name" value="CheY-like"/>
    <property type="match status" value="1"/>
</dbReference>
<keyword evidence="11" id="KW-0902">Two-component regulatory system</keyword>
<dbReference type="Pfam" id="PF02518">
    <property type="entry name" value="HATPase_c"/>
    <property type="match status" value="1"/>
</dbReference>
<evidence type="ECO:0000256" key="12">
    <source>
        <dbReference type="ARBA" id="ARBA00023136"/>
    </source>
</evidence>
<evidence type="ECO:0000256" key="14">
    <source>
        <dbReference type="SAM" id="Phobius"/>
    </source>
</evidence>
<feature type="transmembrane region" description="Helical" evidence="14">
    <location>
        <begin position="12"/>
        <end position="31"/>
    </location>
</feature>
<keyword evidence="17" id="KW-0489">Methyltransferase</keyword>
<dbReference type="Pfam" id="PF13493">
    <property type="entry name" value="DUF4118"/>
    <property type="match status" value="1"/>
</dbReference>
<dbReference type="PRINTS" id="PR00344">
    <property type="entry name" value="BCTRLSENSOR"/>
</dbReference>
<evidence type="ECO:0000313" key="17">
    <source>
        <dbReference type="EMBL" id="AKF10488.1"/>
    </source>
</evidence>
<dbReference type="SMART" id="SM00387">
    <property type="entry name" value="HATPase_c"/>
    <property type="match status" value="1"/>
</dbReference>
<reference evidence="17 18" key="1">
    <citation type="submission" date="2015-03" db="EMBL/GenBank/DDBJ databases">
        <title>Genome assembly of Sandaracinus amylolyticus DSM 53668.</title>
        <authorList>
            <person name="Sharma G."/>
            <person name="Subramanian S."/>
        </authorList>
    </citation>
    <scope>NUCLEOTIDE SEQUENCE [LARGE SCALE GENOMIC DNA]</scope>
    <source>
        <strain evidence="17 18">DSM 53668</strain>
    </source>
</reference>
<dbReference type="InterPro" id="IPR001789">
    <property type="entry name" value="Sig_transdc_resp-reg_receiver"/>
</dbReference>
<proteinExistence type="predicted"/>
<dbReference type="GO" id="GO:0000155">
    <property type="term" value="F:phosphorelay sensor kinase activity"/>
    <property type="evidence" value="ECO:0007669"/>
    <property type="project" value="InterPro"/>
</dbReference>
<evidence type="ECO:0000256" key="1">
    <source>
        <dbReference type="ARBA" id="ARBA00000085"/>
    </source>
</evidence>
<evidence type="ECO:0000256" key="11">
    <source>
        <dbReference type="ARBA" id="ARBA00023012"/>
    </source>
</evidence>
<dbReference type="GO" id="GO:0032259">
    <property type="term" value="P:methylation"/>
    <property type="evidence" value="ECO:0007669"/>
    <property type="project" value="UniProtKB-KW"/>
</dbReference>
<evidence type="ECO:0000256" key="10">
    <source>
        <dbReference type="ARBA" id="ARBA00022989"/>
    </source>
</evidence>
<evidence type="ECO:0000259" key="16">
    <source>
        <dbReference type="PROSITE" id="PS50110"/>
    </source>
</evidence>
<keyword evidence="10 14" id="KW-1133">Transmembrane helix</keyword>
<dbReference type="KEGG" id="samy:DB32_007637"/>
<dbReference type="SUPFAM" id="SSF55874">
    <property type="entry name" value="ATPase domain of HSP90 chaperone/DNA topoisomerase II/histidine kinase"/>
    <property type="match status" value="1"/>
</dbReference>
<name>A0A0F6YNI6_9BACT</name>
<dbReference type="Gene3D" id="3.30.565.10">
    <property type="entry name" value="Histidine kinase-like ATPase, C-terminal domain"/>
    <property type="match status" value="1"/>
</dbReference>
<comment type="subcellular location">
    <subcellularLocation>
        <location evidence="2">Membrane</location>
        <topology evidence="2">Multi-pass membrane protein</topology>
    </subcellularLocation>
</comment>
<comment type="catalytic activity">
    <reaction evidence="1">
        <text>ATP + protein L-histidine = ADP + protein N-phospho-L-histidine.</text>
        <dbReference type="EC" id="2.7.13.3"/>
    </reaction>
</comment>
<gene>
    <name evidence="17" type="ORF">DB32_007637</name>
</gene>
<dbReference type="PANTHER" id="PTHR43547:SF2">
    <property type="entry name" value="HYBRID SIGNAL TRANSDUCTION HISTIDINE KINASE C"/>
    <property type="match status" value="1"/>
</dbReference>
<dbReference type="GO" id="GO:0016020">
    <property type="term" value="C:membrane"/>
    <property type="evidence" value="ECO:0007669"/>
    <property type="project" value="UniProtKB-SubCell"/>
</dbReference>
<dbReference type="SMART" id="SM00388">
    <property type="entry name" value="HisKA"/>
    <property type="match status" value="1"/>
</dbReference>
<dbReference type="AlphaFoldDB" id="A0A0F6YNI6"/>
<dbReference type="Pfam" id="PF00072">
    <property type="entry name" value="Response_reg"/>
    <property type="match status" value="1"/>
</dbReference>
<dbReference type="InterPro" id="IPR004358">
    <property type="entry name" value="Sig_transdc_His_kin-like_C"/>
</dbReference>
<feature type="modified residue" description="4-aspartylphosphate" evidence="13">
    <location>
        <position position="457"/>
    </location>
</feature>
<dbReference type="PROSITE" id="PS50110">
    <property type="entry name" value="RESPONSE_REGULATORY"/>
    <property type="match status" value="1"/>
</dbReference>
<dbReference type="SMART" id="SM00448">
    <property type="entry name" value="REC"/>
    <property type="match status" value="1"/>
</dbReference>
<dbReference type="PROSITE" id="PS50109">
    <property type="entry name" value="HIS_KIN"/>
    <property type="match status" value="1"/>
</dbReference>
<dbReference type="Gene3D" id="1.10.287.130">
    <property type="match status" value="1"/>
</dbReference>
<keyword evidence="5 17" id="KW-0808">Transferase</keyword>
<feature type="domain" description="Response regulatory" evidence="16">
    <location>
        <begin position="408"/>
        <end position="525"/>
    </location>
</feature>
<keyword evidence="9" id="KW-0067">ATP-binding</keyword>
<dbReference type="InterPro" id="IPR003594">
    <property type="entry name" value="HATPase_dom"/>
</dbReference>
<evidence type="ECO:0000256" key="3">
    <source>
        <dbReference type="ARBA" id="ARBA00012438"/>
    </source>
</evidence>
<evidence type="ECO:0000256" key="13">
    <source>
        <dbReference type="PROSITE-ProRule" id="PRU00169"/>
    </source>
</evidence>
<keyword evidence="18" id="KW-1185">Reference proteome</keyword>
<keyword evidence="7" id="KW-0547">Nucleotide-binding</keyword>